<dbReference type="Pfam" id="PF01979">
    <property type="entry name" value="Amidohydro_1"/>
    <property type="match status" value="2"/>
</dbReference>
<reference evidence="4" key="1">
    <citation type="journal article" date="2019" name="Int. J. Syst. Evol. Microbiol.">
        <title>The Global Catalogue of Microorganisms (GCM) 10K type strain sequencing project: providing services to taxonomists for standard genome sequencing and annotation.</title>
        <authorList>
            <consortium name="The Broad Institute Genomics Platform"/>
            <consortium name="The Broad Institute Genome Sequencing Center for Infectious Disease"/>
            <person name="Wu L."/>
            <person name="Ma J."/>
        </authorList>
    </citation>
    <scope>NUCLEOTIDE SEQUENCE [LARGE SCALE GENOMIC DNA]</scope>
    <source>
        <strain evidence="4">JCM 4087</strain>
    </source>
</reference>
<dbReference type="InterPro" id="IPR051781">
    <property type="entry name" value="Metallo-dep_Hydrolase"/>
</dbReference>
<dbReference type="SUPFAM" id="SSF51338">
    <property type="entry name" value="Composite domain of metallo-dependent hydrolases"/>
    <property type="match status" value="1"/>
</dbReference>
<dbReference type="PANTHER" id="PTHR43135:SF3">
    <property type="entry name" value="ALPHA-D-RIBOSE 1-METHYLPHOSPHONATE 5-TRIPHOSPHATE DIPHOSPHATASE"/>
    <property type="match status" value="1"/>
</dbReference>
<dbReference type="Gene3D" id="3.20.20.140">
    <property type="entry name" value="Metal-dependent hydrolases"/>
    <property type="match status" value="2"/>
</dbReference>
<evidence type="ECO:0000313" key="3">
    <source>
        <dbReference type="EMBL" id="MFC5862501.1"/>
    </source>
</evidence>
<dbReference type="Proteomes" id="UP001596091">
    <property type="component" value="Unassembled WGS sequence"/>
</dbReference>
<dbReference type="RefSeq" id="WP_263335871.1">
    <property type="nucleotide sequence ID" value="NZ_JAGSYH010000003.1"/>
</dbReference>
<evidence type="ECO:0000313" key="4">
    <source>
        <dbReference type="Proteomes" id="UP001596091"/>
    </source>
</evidence>
<dbReference type="Gene3D" id="2.30.40.10">
    <property type="entry name" value="Urease, subunit C, domain 1"/>
    <property type="match status" value="2"/>
</dbReference>
<evidence type="ECO:0000256" key="1">
    <source>
        <dbReference type="SAM" id="SignalP"/>
    </source>
</evidence>
<dbReference type="EMBL" id="JBHSPH010000002">
    <property type="protein sequence ID" value="MFC5862501.1"/>
    <property type="molecule type" value="Genomic_DNA"/>
</dbReference>
<feature type="signal peptide" evidence="1">
    <location>
        <begin position="1"/>
        <end position="19"/>
    </location>
</feature>
<comment type="caution">
    <text evidence="3">The sequence shown here is derived from an EMBL/GenBank/DDBJ whole genome shotgun (WGS) entry which is preliminary data.</text>
</comment>
<feature type="domain" description="Amidohydrolase-related" evidence="2">
    <location>
        <begin position="398"/>
        <end position="460"/>
    </location>
</feature>
<evidence type="ECO:0000259" key="2">
    <source>
        <dbReference type="Pfam" id="PF01979"/>
    </source>
</evidence>
<name>A0ABW1EF62_9BACT</name>
<dbReference type="InterPro" id="IPR032466">
    <property type="entry name" value="Metal_Hydrolase"/>
</dbReference>
<accession>A0ABW1EF62</accession>
<keyword evidence="1" id="KW-0732">Signal</keyword>
<keyword evidence="4" id="KW-1185">Reference proteome</keyword>
<dbReference type="InterPro" id="IPR006680">
    <property type="entry name" value="Amidohydro-rel"/>
</dbReference>
<feature type="domain" description="Amidohydrolase-related" evidence="2">
    <location>
        <begin position="90"/>
        <end position="237"/>
    </location>
</feature>
<gene>
    <name evidence="3" type="ORF">ACFPT7_09390</name>
</gene>
<proteinExistence type="predicted"/>
<organism evidence="3 4">
    <name type="scientific">Acidicapsa dinghuensis</name>
    <dbReference type="NCBI Taxonomy" id="2218256"/>
    <lineage>
        <taxon>Bacteria</taxon>
        <taxon>Pseudomonadati</taxon>
        <taxon>Acidobacteriota</taxon>
        <taxon>Terriglobia</taxon>
        <taxon>Terriglobales</taxon>
        <taxon>Acidobacteriaceae</taxon>
        <taxon>Acidicapsa</taxon>
    </lineage>
</organism>
<dbReference type="InterPro" id="IPR011059">
    <property type="entry name" value="Metal-dep_hydrolase_composite"/>
</dbReference>
<protein>
    <submittedName>
        <fullName evidence="3">Amidohydrolase family protein</fullName>
    </submittedName>
</protein>
<feature type="chain" id="PRO_5046321472" evidence="1">
    <location>
        <begin position="20"/>
        <end position="483"/>
    </location>
</feature>
<dbReference type="PANTHER" id="PTHR43135">
    <property type="entry name" value="ALPHA-D-RIBOSE 1-METHYLPHOSPHONATE 5-TRIPHOSPHATE DIPHOSPHATASE"/>
    <property type="match status" value="1"/>
</dbReference>
<dbReference type="SUPFAM" id="SSF51556">
    <property type="entry name" value="Metallo-dependent hydrolases"/>
    <property type="match status" value="1"/>
</dbReference>
<sequence>MPAHRLAAALVLFSPIALIAQQNKDPLAPYIAVSEPVVALTHVEVIDGTGAAPVEDQTVVVDHEKIAYVGAADGAQIPAGAKVLDLHGRTVIPGLVGMHEHLFYTEPENDDLQEFVVGESAQTAPRLYLAGGVTTGRTTGSMEPYTDLQVKKSIDAGQEPGPDLDITGPYLDGPGTFSPQMVRLKDAADARQTVNYWADQGVTSFKAYMYVKPEALKAAIEAAHARGIKVTGHLCSVSFTEAAEMGIDNLEHGWVEDSDFTPGHTLGVCVSGRAGLENFANKIDVNGPEAQKVIRDLVEHHVAITSTLAIFESFAPNRPPLRFLEREHESMMPEAWASVLERRAAVAATAGKSLWEPALKKEMAFERAFVAAGGVLMAGCDPTGYGAVLPGFGDQRNLELLVEAGFSPTEAIEIATLNGAKYLGRDKEIGSIAAGKQADLVVINGDLGKDVSAIEKTEIVFKKGVGYDPQKLIDSTRGMVGIR</sequence>